<name>A0A8B6X6E0_9BURK</name>
<reference evidence="3" key="4">
    <citation type="submission" date="2025-08" db="UniProtKB">
        <authorList>
            <consortium name="RefSeq"/>
        </authorList>
    </citation>
    <scope>IDENTIFICATION</scope>
</reference>
<dbReference type="Gene3D" id="3.50.50.60">
    <property type="entry name" value="FAD/NAD(P)-binding domain"/>
    <property type="match status" value="1"/>
</dbReference>
<dbReference type="SUPFAM" id="SSF51905">
    <property type="entry name" value="FAD/NAD(P)-binding domain"/>
    <property type="match status" value="1"/>
</dbReference>
<reference evidence="3" key="3">
    <citation type="journal article" date="1998" name="FEBS Lett.">
        <title>Maize polyamine oxidase: primary structure from protein and cDNA sequencing.</title>
        <authorList>
            <person name="Tavladoraki P."/>
            <person name="Schinina M.E."/>
            <person name="Cecconi F."/>
            <person name="Di Agostino S."/>
            <person name="Manera F."/>
            <person name="Rea G."/>
            <person name="Mariottini P."/>
            <person name="Federico R."/>
            <person name="Angelini R."/>
        </authorList>
    </citation>
    <scope>NUCLEOTIDE SEQUENCE</scope>
</reference>
<feature type="domain" description="Amine oxidase" evidence="1">
    <location>
        <begin position="75"/>
        <end position="475"/>
    </location>
</feature>
<dbReference type="Proteomes" id="UP000675920">
    <property type="component" value="Unplaced"/>
</dbReference>
<dbReference type="InterPro" id="IPR002937">
    <property type="entry name" value="Amino_oxidase"/>
</dbReference>
<dbReference type="InterPro" id="IPR036188">
    <property type="entry name" value="FAD/NAD-bd_sf"/>
</dbReference>
<dbReference type="GO" id="GO:0016491">
    <property type="term" value="F:oxidoreductase activity"/>
    <property type="evidence" value="ECO:0007669"/>
    <property type="project" value="InterPro"/>
</dbReference>
<keyword evidence="2" id="KW-1185">Reference proteome</keyword>
<reference evidence="3" key="2">
    <citation type="journal article" date="1997" name="J. Biol. Chem.">
        <title>A key amino acid responsible for substrate selectivity of monoamine oxidase A and B.</title>
        <authorList>
            <person name="Tsugeno Y."/>
            <person name="Ito A."/>
        </authorList>
    </citation>
    <scope>NUCLEOTIDE SEQUENCE</scope>
</reference>
<reference evidence="3" key="1">
    <citation type="journal article" date="1995" name="Mol. Gen. Genet.">
        <title>Cloning, sequencing and heterologous expression of the monoamine oxidase gene from Aspergillus niger.</title>
        <authorList>
            <person name="Schilling B."/>
            <person name="Lerch K."/>
        </authorList>
    </citation>
    <scope>NUCLEOTIDE SEQUENCE</scope>
</reference>
<sequence length="501" mass="52794">MDRRRFVAGLMAGAAGCWLPMSASGRALGVLPPARFAATDRFDVTHRVRDEGPGEQPEPDEKHEVVVVGGGISALTAATRLAPRDVLVLEKEPVAGGNSRAGEIAGCRVALGAFLNQGPVAPFGEFFADLGVRFHALAPADHATHAAGRLVRDPFGAGLGRLGLPADAARDLARATDRLRGMLDPERGLRIVRAENGPAMLALDRVTLWDDYATQGYAPATRALLDDVVAARVADSGEKLSAWIGNYLLSQTLAPAYTMAGGHAAVTEALLDRLGRQPGASLRCGFTVTRVAQRGEAVWVTGIGADGRRRSIAADAVVLGVPKLYARRIVDGLDAARPGVYGGFAYNAYLVTQVSLTRRIDAPFETTAPGRLARYIVAPDNLPGNARHDGGGVLTVYSPFPRVAGRSALYVAAARDLAERIAADLAAVLPETRGRIADMTLHRWGHPMLTLGPGMDSTLDAAKESFGRVVFAHSDSFGLTGLYSAVWTGMEAEAETAALLA</sequence>
<protein>
    <submittedName>
        <fullName evidence="3">FAD-dependent oxidoreductase</fullName>
    </submittedName>
</protein>
<dbReference type="PANTHER" id="PTHR42923">
    <property type="entry name" value="PROTOPORPHYRINOGEN OXIDASE"/>
    <property type="match status" value="1"/>
</dbReference>
<dbReference type="RefSeq" id="WP_028312635.1">
    <property type="nucleotide sequence ID" value="NZ_KI519499.1"/>
</dbReference>
<evidence type="ECO:0000313" key="3">
    <source>
        <dbReference type="RefSeq" id="WP_028312635.1"/>
    </source>
</evidence>
<evidence type="ECO:0000313" key="2">
    <source>
        <dbReference type="Proteomes" id="UP000675920"/>
    </source>
</evidence>
<proteinExistence type="predicted"/>
<dbReference type="OrthoDB" id="127573at2"/>
<dbReference type="PROSITE" id="PS51257">
    <property type="entry name" value="PROKAR_LIPOPROTEIN"/>
    <property type="match status" value="1"/>
</dbReference>
<evidence type="ECO:0000259" key="1">
    <source>
        <dbReference type="Pfam" id="PF01593"/>
    </source>
</evidence>
<dbReference type="AlphaFoldDB" id="A0A8B6X6E0"/>
<dbReference type="InterPro" id="IPR050464">
    <property type="entry name" value="Zeta_carotene_desat/Oxidored"/>
</dbReference>
<accession>A0A8B6X6E0</accession>
<dbReference type="Pfam" id="PF01593">
    <property type="entry name" value="Amino_oxidase"/>
    <property type="match status" value="1"/>
</dbReference>
<organism evidence="2 3">
    <name type="scientific">Derxia gummosa DSM 723</name>
    <dbReference type="NCBI Taxonomy" id="1121388"/>
    <lineage>
        <taxon>Bacteria</taxon>
        <taxon>Pseudomonadati</taxon>
        <taxon>Pseudomonadota</taxon>
        <taxon>Betaproteobacteria</taxon>
        <taxon>Burkholderiales</taxon>
        <taxon>Alcaligenaceae</taxon>
        <taxon>Derxia</taxon>
    </lineage>
</organism>